<keyword evidence="2" id="KW-0472">Membrane</keyword>
<dbReference type="GeneID" id="71999389"/>
<proteinExistence type="predicted"/>
<evidence type="ECO:0000313" key="4">
    <source>
        <dbReference type="Proteomes" id="UP000814176"/>
    </source>
</evidence>
<keyword evidence="2" id="KW-0812">Transmembrane</keyword>
<evidence type="ECO:0000256" key="2">
    <source>
        <dbReference type="SAM" id="Phobius"/>
    </source>
</evidence>
<dbReference type="RefSeq" id="XP_047772389.1">
    <property type="nucleotide sequence ID" value="XM_047918657.1"/>
</dbReference>
<feature type="compositionally biased region" description="Basic and acidic residues" evidence="1">
    <location>
        <begin position="66"/>
        <end position="77"/>
    </location>
</feature>
<protein>
    <recommendedName>
        <fullName evidence="5">Adhesin domain-containing protein</fullName>
    </recommendedName>
</protein>
<evidence type="ECO:0008006" key="5">
    <source>
        <dbReference type="Google" id="ProtNLM"/>
    </source>
</evidence>
<gene>
    <name evidence="3" type="ORF">C8Q71DRAFT_456940</name>
</gene>
<feature type="region of interest" description="Disordered" evidence="1">
    <location>
        <begin position="1"/>
        <end position="77"/>
    </location>
</feature>
<organism evidence="3 4">
    <name type="scientific">Rhodofomes roseus</name>
    <dbReference type="NCBI Taxonomy" id="34475"/>
    <lineage>
        <taxon>Eukaryota</taxon>
        <taxon>Fungi</taxon>
        <taxon>Dikarya</taxon>
        <taxon>Basidiomycota</taxon>
        <taxon>Agaricomycotina</taxon>
        <taxon>Agaricomycetes</taxon>
        <taxon>Polyporales</taxon>
        <taxon>Rhodofomes</taxon>
    </lineage>
</organism>
<feature type="transmembrane region" description="Helical" evidence="2">
    <location>
        <begin position="154"/>
        <end position="177"/>
    </location>
</feature>
<name>A0ABQ8JXI7_9APHY</name>
<reference evidence="3 4" key="1">
    <citation type="journal article" date="2021" name="Environ. Microbiol.">
        <title>Gene family expansions and transcriptome signatures uncover fungal adaptations to wood decay.</title>
        <authorList>
            <person name="Hage H."/>
            <person name="Miyauchi S."/>
            <person name="Viragh M."/>
            <person name="Drula E."/>
            <person name="Min B."/>
            <person name="Chaduli D."/>
            <person name="Navarro D."/>
            <person name="Favel A."/>
            <person name="Norest M."/>
            <person name="Lesage-Meessen L."/>
            <person name="Balint B."/>
            <person name="Merenyi Z."/>
            <person name="de Eugenio L."/>
            <person name="Morin E."/>
            <person name="Martinez A.T."/>
            <person name="Baldrian P."/>
            <person name="Stursova M."/>
            <person name="Martinez M.J."/>
            <person name="Novotny C."/>
            <person name="Magnuson J.K."/>
            <person name="Spatafora J.W."/>
            <person name="Maurice S."/>
            <person name="Pangilinan J."/>
            <person name="Andreopoulos W."/>
            <person name="LaButti K."/>
            <person name="Hundley H."/>
            <person name="Na H."/>
            <person name="Kuo A."/>
            <person name="Barry K."/>
            <person name="Lipzen A."/>
            <person name="Henrissat B."/>
            <person name="Riley R."/>
            <person name="Ahrendt S."/>
            <person name="Nagy L.G."/>
            <person name="Grigoriev I.V."/>
            <person name="Martin F."/>
            <person name="Rosso M.N."/>
        </authorList>
    </citation>
    <scope>NUCLEOTIDE SEQUENCE [LARGE SCALE GENOMIC DNA]</scope>
    <source>
        <strain evidence="3 4">CIRM-BRFM 1785</strain>
    </source>
</reference>
<sequence length="575" mass="63186">MSTPPPTPPMQGGSSHPAPVVLDESAERGSPAQISYVDAAGDQDAAETDRLLPTTPESAPLAIPDVTEHQATSDEKKGIMSRFSERLRAIPSTVPTVHVPGLQQMTFDYPFLQRLGRVRLPEDEEAVRDRQPTAPSRFANCWTAIKKRQFRIRWWHYVLLVLVILAATIPPIVVTAVRHARRHSYRPTPAYQRRCGNPVQLSLRLDEPFYRQGRQEYLHAASASFGVPADTRLELNAFASHGNVRFVLDNSTDPASGCGDQSRRNITIDVTAYMDDWNAFRPSVEVCRGAPWGFTRNTGLHVRFAGGQWHGNMRTAFDVTVRLPAGSASHPVRLGSVSGNLQDFEVSIDDLQGLAVFDDFSLFVMNMPIHAESLVAAKEIKLRTMNAPISGTFIAPRIDLNANNGEINANASLVANATVSGVTNGWHYNNLYLMMQSTNRAITANVGLVKPAGMRIDPVLPIDIRTNNAPIDLTVAAGSNLTVSTHTTFAPTTVKLPGTYTGDFSLNTWSGWQQPVVHFDREHDERTMQVTSLTDRGVSGNVRLPGSSPRPYVTFSPRGSRVTMSSQNGDLDLYL</sequence>
<dbReference type="Proteomes" id="UP000814176">
    <property type="component" value="Unassembled WGS sequence"/>
</dbReference>
<accession>A0ABQ8JXI7</accession>
<keyword evidence="2" id="KW-1133">Transmembrane helix</keyword>
<keyword evidence="4" id="KW-1185">Reference proteome</keyword>
<evidence type="ECO:0000313" key="3">
    <source>
        <dbReference type="EMBL" id="KAH9828734.1"/>
    </source>
</evidence>
<dbReference type="EMBL" id="JADCUA010000048">
    <property type="protein sequence ID" value="KAH9828734.1"/>
    <property type="molecule type" value="Genomic_DNA"/>
</dbReference>
<comment type="caution">
    <text evidence="3">The sequence shown here is derived from an EMBL/GenBank/DDBJ whole genome shotgun (WGS) entry which is preliminary data.</text>
</comment>
<evidence type="ECO:0000256" key="1">
    <source>
        <dbReference type="SAM" id="MobiDB-lite"/>
    </source>
</evidence>